<evidence type="ECO:0000256" key="1">
    <source>
        <dbReference type="SAM" id="MobiDB-lite"/>
    </source>
</evidence>
<feature type="compositionally biased region" description="Polar residues" evidence="1">
    <location>
        <begin position="1"/>
        <end position="25"/>
    </location>
</feature>
<gene>
    <name evidence="3" type="ORF">COW36_18340</name>
</gene>
<reference evidence="3 4" key="1">
    <citation type="submission" date="2017-09" db="EMBL/GenBank/DDBJ databases">
        <title>Depth-based differentiation of microbial function through sediment-hosted aquifers and enrichment of novel symbionts in the deep terrestrial subsurface.</title>
        <authorList>
            <person name="Probst A.J."/>
            <person name="Ladd B."/>
            <person name="Jarett J.K."/>
            <person name="Geller-Mcgrath D.E."/>
            <person name="Sieber C.M."/>
            <person name="Emerson J.B."/>
            <person name="Anantharaman K."/>
            <person name="Thomas B.C."/>
            <person name="Malmstrom R."/>
            <person name="Stieglmeier M."/>
            <person name="Klingl A."/>
            <person name="Woyke T."/>
            <person name="Ryan C.M."/>
            <person name="Banfield J.F."/>
        </authorList>
    </citation>
    <scope>NUCLEOTIDE SEQUENCE [LARGE SCALE GENOMIC DNA]</scope>
    <source>
        <strain evidence="3">CG17_big_fil_post_rev_8_21_14_2_50_48_46</strain>
    </source>
</reference>
<dbReference type="EMBL" id="PFFQ01000053">
    <property type="protein sequence ID" value="PIW15376.1"/>
    <property type="molecule type" value="Genomic_DNA"/>
</dbReference>
<comment type="caution">
    <text evidence="3">The sequence shown here is derived from an EMBL/GenBank/DDBJ whole genome shotgun (WGS) entry which is preliminary data.</text>
</comment>
<evidence type="ECO:0000313" key="3">
    <source>
        <dbReference type="EMBL" id="PIW15376.1"/>
    </source>
</evidence>
<sequence length="180" mass="17976">MSSIQATQPQVFTNRQATLIQTPPAKTTEKNPDSPQTGLTREDKLEILDLTSKTGNGLLIGGMASTFAQAVASAELRPAIEASPAGFALGAAIGAGVGLIKAETKHEDLKPIKNTVGGALIGGGTAGILTSAASTLIAAKSTWAGLPSTLFFGYPAVSATAIGVGAAIGAGIAIYASQKK</sequence>
<dbReference type="Proteomes" id="UP000231019">
    <property type="component" value="Unassembled WGS sequence"/>
</dbReference>
<feature type="region of interest" description="Disordered" evidence="1">
    <location>
        <begin position="1"/>
        <end position="41"/>
    </location>
</feature>
<keyword evidence="2" id="KW-1133">Transmembrane helix</keyword>
<name>A0A2M7G154_9BACT</name>
<keyword evidence="2" id="KW-0472">Membrane</keyword>
<feature type="transmembrane region" description="Helical" evidence="2">
    <location>
        <begin position="115"/>
        <end position="139"/>
    </location>
</feature>
<dbReference type="AlphaFoldDB" id="A0A2M7G154"/>
<proteinExistence type="predicted"/>
<feature type="transmembrane region" description="Helical" evidence="2">
    <location>
        <begin position="151"/>
        <end position="176"/>
    </location>
</feature>
<organism evidence="3 4">
    <name type="scientific">bacterium (Candidatus Blackallbacteria) CG17_big_fil_post_rev_8_21_14_2_50_48_46</name>
    <dbReference type="NCBI Taxonomy" id="2014261"/>
    <lineage>
        <taxon>Bacteria</taxon>
        <taxon>Candidatus Blackallbacteria</taxon>
    </lineage>
</organism>
<protein>
    <submittedName>
        <fullName evidence="3">Uncharacterized protein</fullName>
    </submittedName>
</protein>
<evidence type="ECO:0000313" key="4">
    <source>
        <dbReference type="Proteomes" id="UP000231019"/>
    </source>
</evidence>
<keyword evidence="2" id="KW-0812">Transmembrane</keyword>
<evidence type="ECO:0000256" key="2">
    <source>
        <dbReference type="SAM" id="Phobius"/>
    </source>
</evidence>
<accession>A0A2M7G154</accession>